<dbReference type="Proteomes" id="UP001427805">
    <property type="component" value="Unassembled WGS sequence"/>
</dbReference>
<evidence type="ECO:0000256" key="1">
    <source>
        <dbReference type="ARBA" id="ARBA00001947"/>
    </source>
</evidence>
<keyword evidence="4 8" id="KW-0378">Hydrolase</keyword>
<dbReference type="Gene3D" id="1.25.40.10">
    <property type="entry name" value="Tetratricopeptide repeat domain"/>
    <property type="match status" value="1"/>
</dbReference>
<dbReference type="GO" id="GO:0008237">
    <property type="term" value="F:metallopeptidase activity"/>
    <property type="evidence" value="ECO:0007669"/>
    <property type="project" value="UniProtKB-KW"/>
</dbReference>
<dbReference type="PANTHER" id="PTHR22726">
    <property type="entry name" value="METALLOENDOPEPTIDASE OMA1"/>
    <property type="match status" value="1"/>
</dbReference>
<protein>
    <submittedName>
        <fullName evidence="8">M48 family metalloprotease</fullName>
        <ecNumber evidence="8">3.4.24.-</ecNumber>
    </submittedName>
</protein>
<keyword evidence="9" id="KW-1185">Reference proteome</keyword>
<proteinExistence type="predicted"/>
<dbReference type="RefSeq" id="WP_346244593.1">
    <property type="nucleotide sequence ID" value="NZ_JBDIZK010000001.1"/>
</dbReference>
<evidence type="ECO:0000256" key="5">
    <source>
        <dbReference type="ARBA" id="ARBA00022833"/>
    </source>
</evidence>
<dbReference type="InterPro" id="IPR051156">
    <property type="entry name" value="Mito/Outer_Membr_Metalloprot"/>
</dbReference>
<evidence type="ECO:0000259" key="7">
    <source>
        <dbReference type="Pfam" id="PF01435"/>
    </source>
</evidence>
<dbReference type="SUPFAM" id="SSF48452">
    <property type="entry name" value="TPR-like"/>
    <property type="match status" value="1"/>
</dbReference>
<keyword evidence="3" id="KW-0479">Metal-binding</keyword>
<feature type="domain" description="Peptidase M48" evidence="7">
    <location>
        <begin position="35"/>
        <end position="227"/>
    </location>
</feature>
<keyword evidence="5" id="KW-0862">Zinc</keyword>
<keyword evidence="2" id="KW-0645">Protease</keyword>
<keyword evidence="6 8" id="KW-0482">Metalloprotease</keyword>
<name>A0ABV0B1V0_9SPHN</name>
<dbReference type="InterPro" id="IPR011990">
    <property type="entry name" value="TPR-like_helical_dom_sf"/>
</dbReference>
<evidence type="ECO:0000256" key="3">
    <source>
        <dbReference type="ARBA" id="ARBA00022723"/>
    </source>
</evidence>
<dbReference type="CDD" id="cd07324">
    <property type="entry name" value="M48C_Oma1-like"/>
    <property type="match status" value="1"/>
</dbReference>
<accession>A0ABV0B1V0</accession>
<gene>
    <name evidence="8" type="ORF">TPR58_00260</name>
</gene>
<dbReference type="EC" id="3.4.24.-" evidence="8"/>
<comment type="caution">
    <text evidence="8">The sequence shown here is derived from an EMBL/GenBank/DDBJ whole genome shotgun (WGS) entry which is preliminary data.</text>
</comment>
<dbReference type="Gene3D" id="3.30.2010.10">
    <property type="entry name" value="Metalloproteases ('zincins'), catalytic domain"/>
    <property type="match status" value="1"/>
</dbReference>
<sequence length="466" mass="50352">MNRNLLHAVAVAFAALCLFGMSIRSASAQIMLRDAETEMMLNEAAAPIVRAAGLRPSDVRFVLIQDNSINAFVAGGQAVYIHTGLLDKADNINEVLGVIAHELGHVVGGHAVLQRDGGYGTVSLLSLALGLAAVAAGAPDAGMGILMAGQRAAIGRYLAFSRSQESSADAAGARFLTTAGINGQGMLEFFKKLQNMEFSYGYYSNNPEVDPFARSHPMSGERLRTLTDDLQKSPAWGKPTDPQLDIRFKRVQAKLRGYVNEPKTTLQRYPTTDTSIYAHYARAYAYHRSGYPDQARAETMALVAAQPEDPFFLELEGQILLESGDPAGALVPLRKATEKTGFQPLIASTFGHALVATDNSANLAEAERVLRQALARDRENPYAWFQLGMVFERKGDEPRVALATAERASLTGDPGVAFMSARRAMGGLPTGSPDWVRAQDIMMVSQTAMEEAKNGKRRLTMSTAPQ</sequence>
<dbReference type="PANTHER" id="PTHR22726:SF1">
    <property type="entry name" value="METALLOENDOPEPTIDASE OMA1, MITOCHONDRIAL"/>
    <property type="match status" value="1"/>
</dbReference>
<dbReference type="InterPro" id="IPR001915">
    <property type="entry name" value="Peptidase_M48"/>
</dbReference>
<evidence type="ECO:0000256" key="4">
    <source>
        <dbReference type="ARBA" id="ARBA00022801"/>
    </source>
</evidence>
<reference evidence="8 9" key="1">
    <citation type="submission" date="2024-05" db="EMBL/GenBank/DDBJ databases">
        <title>Sphingomonas sp. HF-S3 16S ribosomal RNA gene Genome sequencing and assembly.</title>
        <authorList>
            <person name="Lee H."/>
        </authorList>
    </citation>
    <scope>NUCLEOTIDE SEQUENCE [LARGE SCALE GENOMIC DNA]</scope>
    <source>
        <strain evidence="8 9">HF-S3</strain>
    </source>
</reference>
<evidence type="ECO:0000313" key="9">
    <source>
        <dbReference type="Proteomes" id="UP001427805"/>
    </source>
</evidence>
<evidence type="ECO:0000256" key="2">
    <source>
        <dbReference type="ARBA" id="ARBA00022670"/>
    </source>
</evidence>
<dbReference type="Pfam" id="PF01435">
    <property type="entry name" value="Peptidase_M48"/>
    <property type="match status" value="1"/>
</dbReference>
<dbReference type="EMBL" id="JBDIZK010000001">
    <property type="protein sequence ID" value="MEN3745579.1"/>
    <property type="molecule type" value="Genomic_DNA"/>
</dbReference>
<evidence type="ECO:0000256" key="6">
    <source>
        <dbReference type="ARBA" id="ARBA00023049"/>
    </source>
</evidence>
<organism evidence="8 9">
    <name type="scientific">Sphingomonas rustica</name>
    <dbReference type="NCBI Taxonomy" id="3103142"/>
    <lineage>
        <taxon>Bacteria</taxon>
        <taxon>Pseudomonadati</taxon>
        <taxon>Pseudomonadota</taxon>
        <taxon>Alphaproteobacteria</taxon>
        <taxon>Sphingomonadales</taxon>
        <taxon>Sphingomonadaceae</taxon>
        <taxon>Sphingomonas</taxon>
    </lineage>
</organism>
<evidence type="ECO:0000313" key="8">
    <source>
        <dbReference type="EMBL" id="MEN3745579.1"/>
    </source>
</evidence>
<comment type="cofactor">
    <cofactor evidence="1">
        <name>Zn(2+)</name>
        <dbReference type="ChEBI" id="CHEBI:29105"/>
    </cofactor>
</comment>